<keyword evidence="10" id="KW-1185">Reference proteome</keyword>
<dbReference type="GO" id="GO:0071011">
    <property type="term" value="C:precatalytic spliceosome"/>
    <property type="evidence" value="ECO:0007669"/>
    <property type="project" value="TreeGrafter"/>
</dbReference>
<dbReference type="EMBL" id="CAXITT010000460">
    <property type="protein sequence ID" value="CAL1541939.1"/>
    <property type="molecule type" value="Genomic_DNA"/>
</dbReference>
<dbReference type="GO" id="GO:0000398">
    <property type="term" value="P:mRNA splicing, via spliceosome"/>
    <property type="evidence" value="ECO:0007669"/>
    <property type="project" value="InterPro"/>
</dbReference>
<accession>A0AAV2I779</accession>
<evidence type="ECO:0000259" key="7">
    <source>
        <dbReference type="PROSITE" id="PS50020"/>
    </source>
</evidence>
<gene>
    <name evidence="9" type="ORF">GSLYS_00015545001</name>
</gene>
<dbReference type="SMART" id="SM00456">
    <property type="entry name" value="WW"/>
    <property type="match status" value="1"/>
</dbReference>
<dbReference type="PANTHER" id="PTHR13173:SF10">
    <property type="entry name" value="WW DOMAIN-BINDING PROTEIN 4"/>
    <property type="match status" value="1"/>
</dbReference>
<dbReference type="InterPro" id="IPR000690">
    <property type="entry name" value="Matrin/U1-C_Znf_C2H2"/>
</dbReference>
<dbReference type="PANTHER" id="PTHR13173">
    <property type="entry name" value="WW DOMAIN BINDING PROTEIN 4"/>
    <property type="match status" value="1"/>
</dbReference>
<keyword evidence="5" id="KW-0539">Nucleus</keyword>
<dbReference type="SMART" id="SM00451">
    <property type="entry name" value="ZnF_U1"/>
    <property type="match status" value="1"/>
</dbReference>
<dbReference type="InterPro" id="IPR001202">
    <property type="entry name" value="WW_dom"/>
</dbReference>
<dbReference type="InterPro" id="IPR036236">
    <property type="entry name" value="Znf_C2H2_sf"/>
</dbReference>
<feature type="compositionally biased region" description="Basic and acidic residues" evidence="6">
    <location>
        <begin position="217"/>
        <end position="226"/>
    </location>
</feature>
<feature type="domain" description="WW" evidence="7">
    <location>
        <begin position="123"/>
        <end position="150"/>
    </location>
</feature>
<comment type="subcellular location">
    <subcellularLocation>
        <location evidence="1">Nucleus</location>
    </subcellularLocation>
</comment>
<evidence type="ECO:0000256" key="4">
    <source>
        <dbReference type="ARBA" id="ARBA00022833"/>
    </source>
</evidence>
<keyword evidence="3" id="KW-0863">Zinc-finger</keyword>
<evidence type="ECO:0000256" key="6">
    <source>
        <dbReference type="SAM" id="MobiDB-lite"/>
    </source>
</evidence>
<dbReference type="Proteomes" id="UP001497497">
    <property type="component" value="Unassembled WGS sequence"/>
</dbReference>
<feature type="compositionally biased region" description="Basic and acidic residues" evidence="6">
    <location>
        <begin position="163"/>
        <end position="195"/>
    </location>
</feature>
<keyword evidence="4" id="KW-0862">Zinc</keyword>
<dbReference type="AlphaFoldDB" id="A0AAV2I779"/>
<dbReference type="SUPFAM" id="SSF51045">
    <property type="entry name" value="WW domain"/>
    <property type="match status" value="1"/>
</dbReference>
<dbReference type="Pfam" id="PF00397">
    <property type="entry name" value="WW"/>
    <property type="match status" value="1"/>
</dbReference>
<evidence type="ECO:0000256" key="2">
    <source>
        <dbReference type="ARBA" id="ARBA00022723"/>
    </source>
</evidence>
<dbReference type="InterPro" id="IPR040023">
    <property type="entry name" value="WBP4"/>
</dbReference>
<evidence type="ECO:0000313" key="10">
    <source>
        <dbReference type="Proteomes" id="UP001497497"/>
    </source>
</evidence>
<protein>
    <recommendedName>
        <fullName evidence="11">WW domain-binding protein 4</fullName>
    </recommendedName>
</protein>
<keyword evidence="2" id="KW-0479">Metal-binding</keyword>
<feature type="region of interest" description="Disordered" evidence="6">
    <location>
        <begin position="87"/>
        <end position="115"/>
    </location>
</feature>
<evidence type="ECO:0000313" key="9">
    <source>
        <dbReference type="EMBL" id="CAL1541939.1"/>
    </source>
</evidence>
<dbReference type="InterPro" id="IPR003604">
    <property type="entry name" value="Matrin/U1-like-C_Znf_C2H2"/>
</dbReference>
<dbReference type="PROSITE" id="PS50020">
    <property type="entry name" value="WW_DOMAIN_2"/>
    <property type="match status" value="1"/>
</dbReference>
<dbReference type="Pfam" id="PF06220">
    <property type="entry name" value="zf-U1"/>
    <property type="match status" value="1"/>
</dbReference>
<evidence type="ECO:0000256" key="5">
    <source>
        <dbReference type="ARBA" id="ARBA00023242"/>
    </source>
</evidence>
<feature type="compositionally biased region" description="Polar residues" evidence="6">
    <location>
        <begin position="196"/>
        <end position="211"/>
    </location>
</feature>
<feature type="region of interest" description="Disordered" evidence="6">
    <location>
        <begin position="156"/>
        <end position="262"/>
    </location>
</feature>
<dbReference type="Gene3D" id="2.20.70.10">
    <property type="match status" value="1"/>
</dbReference>
<dbReference type="PROSITE" id="PS50171">
    <property type="entry name" value="ZF_MATRIN"/>
    <property type="match status" value="1"/>
</dbReference>
<dbReference type="InterPro" id="IPR013085">
    <property type="entry name" value="U1-CZ_Znf_C2H2"/>
</dbReference>
<dbReference type="GO" id="GO:0003723">
    <property type="term" value="F:RNA binding"/>
    <property type="evidence" value="ECO:0007669"/>
    <property type="project" value="TreeGrafter"/>
</dbReference>
<sequence length="293" mass="33561">MSEYWKSVPRKFCDFCKCWITDNKPSVEFHERGKRHQENVELRLKEVRKKSLQNSMTEDQMKKDMEKMEKAALEAFKKDLKENPELAAKYGISLEPKPHSSSKTFEEEKNNEKGQKEVTVKEWFEAVSPEGHHYYWNTATGESIWEPPDDYLSLAEQEALKTSSKEESSDLHDTIKDRHDTIKDSEPVPESKEDITLTTRVDPSHSRSAYGSWSVVKEAEQPHVYDETSAPPSLDDIPLPQHATDEANTAPKKPRFKEKTVSSLASNTGEVVAFKKRKIAAGARNVRHKIGDE</sequence>
<dbReference type="Gene3D" id="3.30.160.60">
    <property type="entry name" value="Classic Zinc Finger"/>
    <property type="match status" value="1"/>
</dbReference>
<dbReference type="InterPro" id="IPR036020">
    <property type="entry name" value="WW_dom_sf"/>
</dbReference>
<feature type="compositionally biased region" description="Basic and acidic residues" evidence="6">
    <location>
        <begin position="104"/>
        <end position="115"/>
    </location>
</feature>
<dbReference type="GO" id="GO:0008270">
    <property type="term" value="F:zinc ion binding"/>
    <property type="evidence" value="ECO:0007669"/>
    <property type="project" value="UniProtKB-KW"/>
</dbReference>
<evidence type="ECO:0000256" key="1">
    <source>
        <dbReference type="ARBA" id="ARBA00004123"/>
    </source>
</evidence>
<feature type="domain" description="Matrin-type" evidence="8">
    <location>
        <begin position="11"/>
        <end position="42"/>
    </location>
</feature>
<proteinExistence type="predicted"/>
<evidence type="ECO:0008006" key="11">
    <source>
        <dbReference type="Google" id="ProtNLM"/>
    </source>
</evidence>
<dbReference type="SUPFAM" id="SSF57667">
    <property type="entry name" value="beta-beta-alpha zinc fingers"/>
    <property type="match status" value="1"/>
</dbReference>
<evidence type="ECO:0000259" key="8">
    <source>
        <dbReference type="PROSITE" id="PS50171"/>
    </source>
</evidence>
<name>A0AAV2I779_LYMST</name>
<evidence type="ECO:0000256" key="3">
    <source>
        <dbReference type="ARBA" id="ARBA00022771"/>
    </source>
</evidence>
<comment type="caution">
    <text evidence="9">The sequence shown here is derived from an EMBL/GenBank/DDBJ whole genome shotgun (WGS) entry which is preliminary data.</text>
</comment>
<organism evidence="9 10">
    <name type="scientific">Lymnaea stagnalis</name>
    <name type="common">Great pond snail</name>
    <name type="synonym">Helix stagnalis</name>
    <dbReference type="NCBI Taxonomy" id="6523"/>
    <lineage>
        <taxon>Eukaryota</taxon>
        <taxon>Metazoa</taxon>
        <taxon>Spiralia</taxon>
        <taxon>Lophotrochozoa</taxon>
        <taxon>Mollusca</taxon>
        <taxon>Gastropoda</taxon>
        <taxon>Heterobranchia</taxon>
        <taxon>Euthyneura</taxon>
        <taxon>Panpulmonata</taxon>
        <taxon>Hygrophila</taxon>
        <taxon>Lymnaeoidea</taxon>
        <taxon>Lymnaeidae</taxon>
        <taxon>Lymnaea</taxon>
    </lineage>
</organism>
<reference evidence="9 10" key="1">
    <citation type="submission" date="2024-04" db="EMBL/GenBank/DDBJ databases">
        <authorList>
            <consortium name="Genoscope - CEA"/>
            <person name="William W."/>
        </authorList>
    </citation>
    <scope>NUCLEOTIDE SEQUENCE [LARGE SCALE GENOMIC DNA]</scope>
</reference>
<dbReference type="CDD" id="cd00201">
    <property type="entry name" value="WW"/>
    <property type="match status" value="1"/>
</dbReference>